<name>A0A1J5PT69_9ZZZZ</name>
<dbReference type="AlphaFoldDB" id="A0A1J5PT69"/>
<dbReference type="EMBL" id="MLJW01002376">
    <property type="protein sequence ID" value="OIQ74814.1"/>
    <property type="molecule type" value="Genomic_DNA"/>
</dbReference>
<evidence type="ECO:0000313" key="1">
    <source>
        <dbReference type="EMBL" id="OIQ74814.1"/>
    </source>
</evidence>
<proteinExistence type="predicted"/>
<organism evidence="1">
    <name type="scientific">mine drainage metagenome</name>
    <dbReference type="NCBI Taxonomy" id="410659"/>
    <lineage>
        <taxon>unclassified sequences</taxon>
        <taxon>metagenomes</taxon>
        <taxon>ecological metagenomes</taxon>
    </lineage>
</organism>
<protein>
    <submittedName>
        <fullName evidence="1">Uncharacterized protein</fullName>
    </submittedName>
</protein>
<reference evidence="1" key="1">
    <citation type="submission" date="2016-10" db="EMBL/GenBank/DDBJ databases">
        <title>Sequence of Gallionella enrichment culture.</title>
        <authorList>
            <person name="Poehlein A."/>
            <person name="Muehling M."/>
            <person name="Daniel R."/>
        </authorList>
    </citation>
    <scope>NUCLEOTIDE SEQUENCE</scope>
</reference>
<gene>
    <name evidence="1" type="ORF">GALL_435250</name>
</gene>
<sequence>MTTLKNVVVGFAPRLAAARIKDRSKPTSVAVTVMMTKGIPSVAWARITPT</sequence>
<comment type="caution">
    <text evidence="1">The sequence shown here is derived from an EMBL/GenBank/DDBJ whole genome shotgun (WGS) entry which is preliminary data.</text>
</comment>
<accession>A0A1J5PT69</accession>